<evidence type="ECO:0000256" key="1">
    <source>
        <dbReference type="SAM" id="MobiDB-lite"/>
    </source>
</evidence>
<feature type="compositionally biased region" description="Polar residues" evidence="1">
    <location>
        <begin position="144"/>
        <end position="157"/>
    </location>
</feature>
<evidence type="ECO:0000313" key="3">
    <source>
        <dbReference type="Proteomes" id="UP001311232"/>
    </source>
</evidence>
<feature type="compositionally biased region" description="Basic and acidic residues" evidence="1">
    <location>
        <begin position="80"/>
        <end position="89"/>
    </location>
</feature>
<sequence>MRSPRVGTEFRRQEVLRSWQPMPVVMMRTWRPVTAEKESKRLAGAEVDVWRPAAAEAEVWRPAVKRRGPSGTLSGGQQRRSLEDKDIPRRTMLGGRLSGWDEKTALWMGGLKKLKRPVNPQRKQRLKTTDLKHCADSQRKDASGPSSESLLLTTRGH</sequence>
<evidence type="ECO:0000313" key="2">
    <source>
        <dbReference type="EMBL" id="KAK5611894.1"/>
    </source>
</evidence>
<gene>
    <name evidence="2" type="ORF">CRENBAI_007110</name>
</gene>
<feature type="compositionally biased region" description="Basic and acidic residues" evidence="1">
    <location>
        <begin position="127"/>
        <end position="142"/>
    </location>
</feature>
<comment type="caution">
    <text evidence="2">The sequence shown here is derived from an EMBL/GenBank/DDBJ whole genome shotgun (WGS) entry which is preliminary data.</text>
</comment>
<dbReference type="EMBL" id="JAHHUM010001457">
    <property type="protein sequence ID" value="KAK5611894.1"/>
    <property type="molecule type" value="Genomic_DNA"/>
</dbReference>
<organism evidence="2 3">
    <name type="scientific">Crenichthys baileyi</name>
    <name type="common">White River springfish</name>
    <dbReference type="NCBI Taxonomy" id="28760"/>
    <lineage>
        <taxon>Eukaryota</taxon>
        <taxon>Metazoa</taxon>
        <taxon>Chordata</taxon>
        <taxon>Craniata</taxon>
        <taxon>Vertebrata</taxon>
        <taxon>Euteleostomi</taxon>
        <taxon>Actinopterygii</taxon>
        <taxon>Neopterygii</taxon>
        <taxon>Teleostei</taxon>
        <taxon>Neoteleostei</taxon>
        <taxon>Acanthomorphata</taxon>
        <taxon>Ovalentaria</taxon>
        <taxon>Atherinomorphae</taxon>
        <taxon>Cyprinodontiformes</taxon>
        <taxon>Goodeidae</taxon>
        <taxon>Crenichthys</taxon>
    </lineage>
</organism>
<name>A0AAV9RS66_9TELE</name>
<feature type="region of interest" description="Disordered" evidence="1">
    <location>
        <begin position="61"/>
        <end position="95"/>
    </location>
</feature>
<protein>
    <submittedName>
        <fullName evidence="2">Uncharacterized protein</fullName>
    </submittedName>
</protein>
<reference evidence="2 3" key="1">
    <citation type="submission" date="2021-06" db="EMBL/GenBank/DDBJ databases">
        <authorList>
            <person name="Palmer J.M."/>
        </authorList>
    </citation>
    <scope>NUCLEOTIDE SEQUENCE [LARGE SCALE GENOMIC DNA]</scope>
    <source>
        <strain evidence="2 3">MEX-2019</strain>
        <tissue evidence="2">Muscle</tissue>
    </source>
</reference>
<dbReference type="AlphaFoldDB" id="A0AAV9RS66"/>
<dbReference type="Proteomes" id="UP001311232">
    <property type="component" value="Unassembled WGS sequence"/>
</dbReference>
<keyword evidence="3" id="KW-1185">Reference proteome</keyword>
<feature type="compositionally biased region" description="Basic residues" evidence="1">
    <location>
        <begin position="112"/>
        <end position="126"/>
    </location>
</feature>
<feature type="region of interest" description="Disordered" evidence="1">
    <location>
        <begin position="111"/>
        <end position="157"/>
    </location>
</feature>
<proteinExistence type="predicted"/>
<accession>A0AAV9RS66</accession>